<dbReference type="AlphaFoldDB" id="A0AAV1C1W0"/>
<dbReference type="EMBL" id="OX459118">
    <property type="protein sequence ID" value="CAI9089048.1"/>
    <property type="molecule type" value="Genomic_DNA"/>
</dbReference>
<keyword evidence="3" id="KW-0808">Transferase</keyword>
<organism evidence="10 11">
    <name type="scientific">Oldenlandia corymbosa var. corymbosa</name>
    <dbReference type="NCBI Taxonomy" id="529605"/>
    <lineage>
        <taxon>Eukaryota</taxon>
        <taxon>Viridiplantae</taxon>
        <taxon>Streptophyta</taxon>
        <taxon>Embryophyta</taxon>
        <taxon>Tracheophyta</taxon>
        <taxon>Spermatophyta</taxon>
        <taxon>Magnoliopsida</taxon>
        <taxon>eudicotyledons</taxon>
        <taxon>Gunneridae</taxon>
        <taxon>Pentapetalae</taxon>
        <taxon>asterids</taxon>
        <taxon>lamiids</taxon>
        <taxon>Gentianales</taxon>
        <taxon>Rubiaceae</taxon>
        <taxon>Rubioideae</taxon>
        <taxon>Spermacoceae</taxon>
        <taxon>Hedyotis-Oldenlandia complex</taxon>
        <taxon>Oldenlandia</taxon>
    </lineage>
</organism>
<keyword evidence="5 8" id="KW-1133">Transmembrane helix</keyword>
<evidence type="ECO:0000256" key="6">
    <source>
        <dbReference type="ARBA" id="ARBA00023136"/>
    </source>
</evidence>
<dbReference type="Pfam" id="PF01553">
    <property type="entry name" value="Acyltransferase"/>
    <property type="match status" value="1"/>
</dbReference>
<keyword evidence="6 8" id="KW-0472">Membrane</keyword>
<sequence length="519" mass="58009">MASFLKSNILNLFAPSSSPNQLPMYPGVTKYNLNGRKSQTLVCDMHTLIRSQSFFPFFMLVAYEGGSIFRAFLLLLSYPILLVLSNELKLKVMIFITFCGLRLNDMQKVERAVLPKFYLENLNPHVYEVFASVGSRLVLTSVPRVMVDSFLKEYLNVDTVKGTELQILGQFFTGFVSSLGLLENRTTLKELCGENLPDIGIGSFNLEDDLDLISLCKEAYVVGKEDLEKTMPSSKYPKPLIFHDGRLAFLPTPLATLNMFLWLPFGLLLAIFRLSIGALMPFLPCKVVIMLYTLSGMEMDLNVSNLSSISRSSGKGKGVLYVCNHRNNADPAFLILALNNKNRPLTSVVYGVSKIFRLITPLRLVNLSRNDRTKDAEKIRKILSQGDLVMFPEGTTCREPYILRFSSLFAELTDDIVPVAMNLEVGMFYGATASGFFKVLDGLFLAMNPRIYYSVHVLEKLPFQSTVGGGKSIHEVANDIQKKLAHELGFECTTLRRKDKYMILAGSDGVVPSHSGNRS</sequence>
<dbReference type="CDD" id="cd06551">
    <property type="entry name" value="LPLAT"/>
    <property type="match status" value="1"/>
</dbReference>
<feature type="transmembrane region" description="Helical" evidence="8">
    <location>
        <begin position="271"/>
        <end position="294"/>
    </location>
</feature>
<accession>A0AAV1C1W0</accession>
<evidence type="ECO:0000256" key="4">
    <source>
        <dbReference type="ARBA" id="ARBA00022692"/>
    </source>
</evidence>
<dbReference type="Proteomes" id="UP001161247">
    <property type="component" value="Chromosome 1"/>
</dbReference>
<gene>
    <name evidence="10" type="ORF">OLC1_LOCUS1475</name>
</gene>
<dbReference type="Pfam" id="PF23270">
    <property type="entry name" value="HAD_RAM2_N"/>
    <property type="match status" value="1"/>
</dbReference>
<evidence type="ECO:0000256" key="7">
    <source>
        <dbReference type="ARBA" id="ARBA00023315"/>
    </source>
</evidence>
<dbReference type="GO" id="GO:0010143">
    <property type="term" value="P:cutin biosynthetic process"/>
    <property type="evidence" value="ECO:0007669"/>
    <property type="project" value="TreeGrafter"/>
</dbReference>
<evidence type="ECO:0000256" key="3">
    <source>
        <dbReference type="ARBA" id="ARBA00022679"/>
    </source>
</evidence>
<dbReference type="InterPro" id="IPR056462">
    <property type="entry name" value="HAD_RAM2/GPAT1-8"/>
</dbReference>
<evidence type="ECO:0000256" key="2">
    <source>
        <dbReference type="ARBA" id="ARBA00007937"/>
    </source>
</evidence>
<feature type="transmembrane region" description="Helical" evidence="8">
    <location>
        <begin position="247"/>
        <end position="265"/>
    </location>
</feature>
<dbReference type="GO" id="GO:0090447">
    <property type="term" value="F:glycerol-3-phosphate 2-O-acyltransferase activity"/>
    <property type="evidence" value="ECO:0007669"/>
    <property type="project" value="TreeGrafter"/>
</dbReference>
<evidence type="ECO:0000313" key="11">
    <source>
        <dbReference type="Proteomes" id="UP001161247"/>
    </source>
</evidence>
<keyword evidence="7" id="KW-0012">Acyltransferase</keyword>
<dbReference type="InterPro" id="IPR002123">
    <property type="entry name" value="Plipid/glycerol_acylTrfase"/>
</dbReference>
<evidence type="ECO:0000256" key="1">
    <source>
        <dbReference type="ARBA" id="ARBA00004141"/>
    </source>
</evidence>
<comment type="subcellular location">
    <subcellularLocation>
        <location evidence="1">Membrane</location>
        <topology evidence="1">Multi-pass membrane protein</topology>
    </subcellularLocation>
</comment>
<evidence type="ECO:0000259" key="9">
    <source>
        <dbReference type="SMART" id="SM00563"/>
    </source>
</evidence>
<dbReference type="SUPFAM" id="SSF69593">
    <property type="entry name" value="Glycerol-3-phosphate (1)-acyltransferase"/>
    <property type="match status" value="1"/>
</dbReference>
<dbReference type="GO" id="GO:0016020">
    <property type="term" value="C:membrane"/>
    <property type="evidence" value="ECO:0007669"/>
    <property type="project" value="UniProtKB-SubCell"/>
</dbReference>
<evidence type="ECO:0000256" key="5">
    <source>
        <dbReference type="ARBA" id="ARBA00022989"/>
    </source>
</evidence>
<protein>
    <submittedName>
        <fullName evidence="10">OLC1v1023538C1</fullName>
    </submittedName>
</protein>
<evidence type="ECO:0000313" key="10">
    <source>
        <dbReference type="EMBL" id="CAI9089048.1"/>
    </source>
</evidence>
<reference evidence="10" key="1">
    <citation type="submission" date="2023-03" db="EMBL/GenBank/DDBJ databases">
        <authorList>
            <person name="Julca I."/>
        </authorList>
    </citation>
    <scope>NUCLEOTIDE SEQUENCE</scope>
</reference>
<dbReference type="PANTHER" id="PTHR15486">
    <property type="entry name" value="ANCIENT UBIQUITOUS PROTEIN"/>
    <property type="match status" value="1"/>
</dbReference>
<dbReference type="SMART" id="SM00563">
    <property type="entry name" value="PlsC"/>
    <property type="match status" value="1"/>
</dbReference>
<keyword evidence="4 8" id="KW-0812">Transmembrane</keyword>
<proteinExistence type="inferred from homology"/>
<dbReference type="GO" id="GO:0016791">
    <property type="term" value="F:phosphatase activity"/>
    <property type="evidence" value="ECO:0007669"/>
    <property type="project" value="TreeGrafter"/>
</dbReference>
<comment type="similarity">
    <text evidence="2">Belongs to the GPAT/DAPAT family.</text>
</comment>
<dbReference type="PANTHER" id="PTHR15486:SF0">
    <property type="entry name" value="GLYCEROL-3-PHOSPHATE ACYLTRANSFERASE 1"/>
    <property type="match status" value="1"/>
</dbReference>
<name>A0AAV1C1W0_OLDCO</name>
<evidence type="ECO:0000256" key="8">
    <source>
        <dbReference type="SAM" id="Phobius"/>
    </source>
</evidence>
<keyword evidence="11" id="KW-1185">Reference proteome</keyword>
<feature type="domain" description="Phospholipid/glycerol acyltransferase" evidence="9">
    <location>
        <begin position="319"/>
        <end position="424"/>
    </location>
</feature>